<dbReference type="InterPro" id="IPR014756">
    <property type="entry name" value="Ig_E-set"/>
</dbReference>
<dbReference type="InterPro" id="IPR013783">
    <property type="entry name" value="Ig-like_fold"/>
</dbReference>
<dbReference type="Gene3D" id="2.60.40.10">
    <property type="entry name" value="Immunoglobulins"/>
    <property type="match status" value="1"/>
</dbReference>
<dbReference type="EMBL" id="AZRL01000022">
    <property type="protein sequence ID" value="PNR94954.1"/>
    <property type="molecule type" value="Genomic_DNA"/>
</dbReference>
<evidence type="ECO:0000313" key="11">
    <source>
        <dbReference type="EMBL" id="PNR94954.1"/>
    </source>
</evidence>
<dbReference type="Pfam" id="PF00128">
    <property type="entry name" value="Alpha-amylase"/>
    <property type="match status" value="1"/>
</dbReference>
<sequence>MKKVGYFLLVFFLISILLGCSAQTGQANQTQTLPEEVGSTNLNDFVSLSERKTATDFDAQTVLIVHYYRPDGDYEPWNLWIWPSKPVSKEGARYLFDGEDSFGKYAIIKFDEKHEELGFIVRTDNWDKDISADRFVSIPESGVAEIWVLSGVENYYTDPENLDLSPRVNAAIMDSFDEITVNLTVPFDTKEWEGKVNFYEVEDSDPVALDVSDVYKTDPTDISVTTNITIKLANPISSHDVDKLYKVDIEGYVSENYVIMRNILDDEVFHYYGNDFGAVYSPDKTKFKVWSPVSSKATVLLFDNYLDEKPYKVVPMEKSNNGVWQATVNGDLKGKYYLYEFVSYGETRRTIDIYSTALAVNSTKSAIVDLKETDPVGWNKDVRPTLNNIEDSIVYEIHVKDFTIDESSGIPEEYRGKYLGLTIDNTQSPSGVKTGLSHLKELGVTHVHIMPIQDAGSLDETKFDEQYGWGYDPLVYNVPEGIYSTDPYDPLKRINEVKNVVKTFHENGIRVVLDVVYNHTYQVGKNSPFDQTVPYFYYRTDQSGKYTNGSGVGNEIATERFMVRKYIVDSLKYWVEEYHVDGFRFDLLGLFDKETVKTISEELHAILPDVLLYGEPWTGGGPITFGKGDQKGLEVAVFNDDVRNAIRGSVFEPEAKGFGLGAPGQQTKIKRGVVGSIEYDSTIRSWAQDPQETMNYVSNHDNHTLWDKNALALGVKPWEEEIDSLTLETLKASQKFSNAMILTMQGIPFLHGGVDFARTKNGNDNPYNILEPNVYDWNRKSQFYDIFEYYQGLIEMRKAHTAFRMSNSEDIINHIEFFELPREYRKTVAFIIKDNANNDQWKNIVVVYNAEPESSVQITLPDGEWNLVVNEDTAGTETLDVVEGVIEVSPLSVYVLYQN</sequence>
<evidence type="ECO:0000256" key="4">
    <source>
        <dbReference type="ARBA" id="ARBA00023295"/>
    </source>
</evidence>
<dbReference type="CDD" id="cd02860">
    <property type="entry name" value="E_set_Pullulanase"/>
    <property type="match status" value="1"/>
</dbReference>
<protein>
    <recommendedName>
        <fullName evidence="6">pullulanase</fullName>
        <ecNumber evidence="6">3.2.1.41</ecNumber>
    </recommendedName>
    <alternativeName>
        <fullName evidence="7">Alpha-dextrin endo-1,6-alpha-glucosidase</fullName>
    </alternativeName>
    <alternativeName>
        <fullName evidence="8">Pullulan 6-glucanohydrolase</fullName>
    </alternativeName>
</protein>
<dbReference type="PROSITE" id="PS51257">
    <property type="entry name" value="PROKAR_LIPOPROTEIN"/>
    <property type="match status" value="1"/>
</dbReference>
<evidence type="ECO:0000256" key="9">
    <source>
        <dbReference type="SAM" id="SignalP"/>
    </source>
</evidence>
<dbReference type="Pfam" id="PF03714">
    <property type="entry name" value="PUD"/>
    <property type="match status" value="1"/>
</dbReference>
<dbReference type="InterPro" id="IPR011840">
    <property type="entry name" value="PulA_typeI"/>
</dbReference>
<evidence type="ECO:0000256" key="7">
    <source>
        <dbReference type="ARBA" id="ARBA00029618"/>
    </source>
</evidence>
<dbReference type="SUPFAM" id="SSF49452">
    <property type="entry name" value="Starch-binding domain-like"/>
    <property type="match status" value="1"/>
</dbReference>
<comment type="caution">
    <text evidence="11">The sequence shown here is derived from an EMBL/GenBank/DDBJ whole genome shotgun (WGS) entry which is preliminary data.</text>
</comment>
<dbReference type="NCBIfam" id="TIGR02104">
    <property type="entry name" value="pulA_typeI"/>
    <property type="match status" value="1"/>
</dbReference>
<comment type="catalytic activity">
    <reaction evidence="5">
        <text>Hydrolysis of (1-&gt;6)-alpha-D-glucosidic linkages in pullulan, amylopectin and glycogen, and in the alpha- and beta-limit dextrins of amylopectin and glycogen.</text>
        <dbReference type="EC" id="3.2.1.41"/>
    </reaction>
</comment>
<name>A0A2K1NWP2_9BACT</name>
<dbReference type="InterPro" id="IPR005323">
    <property type="entry name" value="CBM41_pullulanase"/>
</dbReference>
<evidence type="ECO:0000256" key="3">
    <source>
        <dbReference type="ARBA" id="ARBA00022801"/>
    </source>
</evidence>
<dbReference type="CDD" id="cd10315">
    <property type="entry name" value="CBM41_pullulanase"/>
    <property type="match status" value="1"/>
</dbReference>
<keyword evidence="4" id="KW-0326">Glycosidase</keyword>
<reference evidence="11 12" key="1">
    <citation type="submission" date="2013-12" db="EMBL/GenBank/DDBJ databases">
        <title>Comparative genomics of Petrotoga isolates.</title>
        <authorList>
            <person name="Nesbo C.L."/>
            <person name="Charchuk R."/>
            <person name="Chow K."/>
        </authorList>
    </citation>
    <scope>NUCLEOTIDE SEQUENCE [LARGE SCALE GENOMIC DNA]</scope>
    <source>
        <strain evidence="11 12">DSM 13574</strain>
    </source>
</reference>
<dbReference type="EC" id="3.2.1.41" evidence="6"/>
<dbReference type="GO" id="GO:0030246">
    <property type="term" value="F:carbohydrate binding"/>
    <property type="evidence" value="ECO:0007669"/>
    <property type="project" value="InterPro"/>
</dbReference>
<dbReference type="Pfam" id="PF21653">
    <property type="entry name" value="pulA_all-beta"/>
    <property type="match status" value="1"/>
</dbReference>
<dbReference type="PANTHER" id="PTHR43002">
    <property type="entry name" value="GLYCOGEN DEBRANCHING ENZYME"/>
    <property type="match status" value="1"/>
</dbReference>
<proteinExistence type="inferred from homology"/>
<comment type="similarity">
    <text evidence="1">Belongs to the glycosyl hydrolase 13 family.</text>
</comment>
<evidence type="ECO:0000256" key="1">
    <source>
        <dbReference type="ARBA" id="ARBA00008061"/>
    </source>
</evidence>
<evidence type="ECO:0000313" key="12">
    <source>
        <dbReference type="Proteomes" id="UP000236434"/>
    </source>
</evidence>
<dbReference type="InterPro" id="IPR013780">
    <property type="entry name" value="Glyco_hydro_b"/>
</dbReference>
<dbReference type="RefSeq" id="WP_103067594.1">
    <property type="nucleotide sequence ID" value="NZ_AZRL01000022.1"/>
</dbReference>
<dbReference type="OrthoDB" id="9761875at2"/>
<keyword evidence="2 9" id="KW-0732">Signal</keyword>
<dbReference type="AlphaFoldDB" id="A0A2K1NWP2"/>
<dbReference type="Proteomes" id="UP000236434">
    <property type="component" value="Unassembled WGS sequence"/>
</dbReference>
<evidence type="ECO:0000259" key="10">
    <source>
        <dbReference type="SMART" id="SM00642"/>
    </source>
</evidence>
<dbReference type="InterPro" id="IPR049117">
    <property type="entry name" value="pulA_all-beta"/>
</dbReference>
<dbReference type="SUPFAM" id="SSF81296">
    <property type="entry name" value="E set domains"/>
    <property type="match status" value="1"/>
</dbReference>
<accession>A0A2K1NWP2</accession>
<evidence type="ECO:0000256" key="5">
    <source>
        <dbReference type="ARBA" id="ARBA00023965"/>
    </source>
</evidence>
<dbReference type="InterPro" id="IPR004193">
    <property type="entry name" value="Glyco_hydro_13_N"/>
</dbReference>
<dbReference type="Pfam" id="PF02922">
    <property type="entry name" value="CBM_48"/>
    <property type="match status" value="1"/>
</dbReference>
<evidence type="ECO:0000256" key="2">
    <source>
        <dbReference type="ARBA" id="ARBA00022729"/>
    </source>
</evidence>
<dbReference type="Gene3D" id="3.20.20.80">
    <property type="entry name" value="Glycosidases"/>
    <property type="match status" value="1"/>
</dbReference>
<dbReference type="Gene3D" id="2.60.40.1180">
    <property type="entry name" value="Golgi alpha-mannosidase II"/>
    <property type="match status" value="1"/>
</dbReference>
<dbReference type="InterPro" id="IPR013784">
    <property type="entry name" value="Carb-bd-like_fold"/>
</dbReference>
<dbReference type="InterPro" id="IPR006047">
    <property type="entry name" value="GH13_cat_dom"/>
</dbReference>
<dbReference type="SUPFAM" id="SSF51445">
    <property type="entry name" value="(Trans)glycosidases"/>
    <property type="match status" value="1"/>
</dbReference>
<feature type="domain" description="Glycosyl hydrolase family 13 catalytic" evidence="10">
    <location>
        <begin position="396"/>
        <end position="797"/>
    </location>
</feature>
<dbReference type="SMART" id="SM00642">
    <property type="entry name" value="Aamy"/>
    <property type="match status" value="1"/>
</dbReference>
<feature type="chain" id="PRO_5014469277" description="pullulanase" evidence="9">
    <location>
        <begin position="23"/>
        <end position="899"/>
    </location>
</feature>
<organism evidence="11 12">
    <name type="scientific">Petrotoga olearia DSM 13574</name>
    <dbReference type="NCBI Taxonomy" id="1122955"/>
    <lineage>
        <taxon>Bacteria</taxon>
        <taxon>Thermotogati</taxon>
        <taxon>Thermotogota</taxon>
        <taxon>Thermotogae</taxon>
        <taxon>Petrotogales</taxon>
        <taxon>Petrotogaceae</taxon>
        <taxon>Petrotoga</taxon>
    </lineage>
</organism>
<feature type="signal peptide" evidence="9">
    <location>
        <begin position="1"/>
        <end position="22"/>
    </location>
</feature>
<dbReference type="Gene3D" id="2.60.40.1110">
    <property type="match status" value="1"/>
</dbReference>
<evidence type="ECO:0000256" key="8">
    <source>
        <dbReference type="ARBA" id="ARBA00031076"/>
    </source>
</evidence>
<dbReference type="GO" id="GO:0051060">
    <property type="term" value="F:pullulanase activity"/>
    <property type="evidence" value="ECO:0007669"/>
    <property type="project" value="UniProtKB-EC"/>
</dbReference>
<gene>
    <name evidence="11" type="ORF">X929_08725</name>
</gene>
<dbReference type="CDD" id="cd11341">
    <property type="entry name" value="AmyAc_Pullulanase_LD-like"/>
    <property type="match status" value="1"/>
</dbReference>
<dbReference type="GO" id="GO:0005975">
    <property type="term" value="P:carbohydrate metabolic process"/>
    <property type="evidence" value="ECO:0007669"/>
    <property type="project" value="InterPro"/>
</dbReference>
<evidence type="ECO:0000256" key="6">
    <source>
        <dbReference type="ARBA" id="ARBA00024062"/>
    </source>
</evidence>
<keyword evidence="3" id="KW-0378">Hydrolase</keyword>
<dbReference type="InterPro" id="IPR017853">
    <property type="entry name" value="GH"/>
</dbReference>